<dbReference type="EMBL" id="PVTK01000002">
    <property type="protein sequence ID" value="PRY65575.1"/>
    <property type="molecule type" value="Genomic_DNA"/>
</dbReference>
<organism evidence="1 2">
    <name type="scientific">Vreelandella songnenensis</name>
    <dbReference type="NCBI Taxonomy" id="1176243"/>
    <lineage>
        <taxon>Bacteria</taxon>
        <taxon>Pseudomonadati</taxon>
        <taxon>Pseudomonadota</taxon>
        <taxon>Gammaproteobacteria</taxon>
        <taxon>Oceanospirillales</taxon>
        <taxon>Halomonadaceae</taxon>
        <taxon>Vreelandella</taxon>
    </lineage>
</organism>
<reference evidence="1 2" key="1">
    <citation type="submission" date="2018-03" db="EMBL/GenBank/DDBJ databases">
        <title>Genomic Encyclopedia of Type Strains, Phase III (KMG-III): the genomes of soil and plant-associated and newly described type strains.</title>
        <authorList>
            <person name="Whitman W."/>
        </authorList>
    </citation>
    <scope>NUCLEOTIDE SEQUENCE [LARGE SCALE GENOMIC DNA]</scope>
    <source>
        <strain evidence="1 2">CGMCC 1.12152</strain>
    </source>
</reference>
<protein>
    <submittedName>
        <fullName evidence="1">Uncharacterized protein</fullName>
    </submittedName>
</protein>
<keyword evidence="2" id="KW-1185">Reference proteome</keyword>
<proteinExistence type="predicted"/>
<accession>A0A2T0V5V8</accession>
<dbReference type="OrthoDB" id="7229284at2"/>
<name>A0A2T0V5V8_9GAMM</name>
<dbReference type="Proteomes" id="UP000237647">
    <property type="component" value="Unassembled WGS sequence"/>
</dbReference>
<sequence>MFLLNKQEPILSLKKVIAILGCDIEKLIKTVANNDIHLIILPEQPIEIGIRLPKSERDYMLNPIKENFLKVEPEALDGFIPSTKNNEKILRTLNWKTSNPHLVVYTNSKQNIITA</sequence>
<evidence type="ECO:0000313" key="2">
    <source>
        <dbReference type="Proteomes" id="UP000237647"/>
    </source>
</evidence>
<evidence type="ECO:0000313" key="1">
    <source>
        <dbReference type="EMBL" id="PRY65575.1"/>
    </source>
</evidence>
<dbReference type="AlphaFoldDB" id="A0A2T0V5V8"/>
<comment type="caution">
    <text evidence="1">The sequence shown here is derived from an EMBL/GenBank/DDBJ whole genome shotgun (WGS) entry which is preliminary data.</text>
</comment>
<dbReference type="RefSeq" id="WP_106373985.1">
    <property type="nucleotide sequence ID" value="NZ_PVTK01000002.1"/>
</dbReference>
<gene>
    <name evidence="1" type="ORF">B0H98_10299</name>
</gene>